<evidence type="ECO:0000313" key="14">
    <source>
        <dbReference type="EMBL" id="KAK9827089.1"/>
    </source>
</evidence>
<feature type="transmembrane region" description="Helical" evidence="12">
    <location>
        <begin position="270"/>
        <end position="299"/>
    </location>
</feature>
<evidence type="ECO:0000256" key="9">
    <source>
        <dbReference type="ARBA" id="ARBA00023136"/>
    </source>
</evidence>
<evidence type="ECO:0000256" key="10">
    <source>
        <dbReference type="ARBA" id="ARBA00023201"/>
    </source>
</evidence>
<feature type="region of interest" description="Disordered" evidence="11">
    <location>
        <begin position="1855"/>
        <end position="1906"/>
    </location>
</feature>
<feature type="region of interest" description="Disordered" evidence="11">
    <location>
        <begin position="1584"/>
        <end position="1613"/>
    </location>
</feature>
<keyword evidence="15" id="KW-1185">Reference proteome</keyword>
<dbReference type="Pfam" id="PF01820">
    <property type="entry name" value="Dala_Dala_lig_N"/>
    <property type="match status" value="1"/>
</dbReference>
<evidence type="ECO:0000256" key="1">
    <source>
        <dbReference type="ARBA" id="ARBA00004651"/>
    </source>
</evidence>
<evidence type="ECO:0000256" key="11">
    <source>
        <dbReference type="SAM" id="MobiDB-lite"/>
    </source>
</evidence>
<evidence type="ECO:0000256" key="12">
    <source>
        <dbReference type="SAM" id="Phobius"/>
    </source>
</evidence>
<dbReference type="Gene3D" id="3.30.1490.20">
    <property type="entry name" value="ATP-grasp fold, A domain"/>
    <property type="match status" value="1"/>
</dbReference>
<feature type="transmembrane region" description="Helical" evidence="12">
    <location>
        <begin position="375"/>
        <end position="397"/>
    </location>
</feature>
<keyword evidence="4" id="KW-1003">Cell membrane</keyword>
<protein>
    <recommendedName>
        <fullName evidence="13">D-alanine--D-alanine ligase N-terminal domain-containing protein</fullName>
    </recommendedName>
</protein>
<evidence type="ECO:0000256" key="6">
    <source>
        <dbReference type="ARBA" id="ARBA00022989"/>
    </source>
</evidence>
<feature type="compositionally biased region" description="Low complexity" evidence="11">
    <location>
        <begin position="1097"/>
        <end position="1113"/>
    </location>
</feature>
<dbReference type="PANTHER" id="PTHR42985:SF40">
    <property type="entry name" value="LD47995P-RELATED"/>
    <property type="match status" value="1"/>
</dbReference>
<evidence type="ECO:0000256" key="2">
    <source>
        <dbReference type="ARBA" id="ARBA00006434"/>
    </source>
</evidence>
<feature type="region of interest" description="Disordered" evidence="11">
    <location>
        <begin position="2450"/>
        <end position="2484"/>
    </location>
</feature>
<dbReference type="GO" id="GO:0006814">
    <property type="term" value="P:sodium ion transport"/>
    <property type="evidence" value="ECO:0007669"/>
    <property type="project" value="UniProtKB-KW"/>
</dbReference>
<dbReference type="GO" id="GO:0005886">
    <property type="term" value="C:plasma membrane"/>
    <property type="evidence" value="ECO:0007669"/>
    <property type="project" value="UniProtKB-SubCell"/>
</dbReference>
<feature type="transmembrane region" description="Helical" evidence="12">
    <location>
        <begin position="47"/>
        <end position="67"/>
    </location>
</feature>
<dbReference type="SUPFAM" id="SSF52440">
    <property type="entry name" value="PreATP-grasp domain"/>
    <property type="match status" value="1"/>
</dbReference>
<keyword evidence="7" id="KW-0915">Sodium</keyword>
<dbReference type="InterPro" id="IPR001734">
    <property type="entry name" value="Na/solute_symporter"/>
</dbReference>
<keyword evidence="9 12" id="KW-0472">Membrane</keyword>
<feature type="region of interest" description="Disordered" evidence="11">
    <location>
        <begin position="539"/>
        <end position="560"/>
    </location>
</feature>
<dbReference type="InterPro" id="IPR051163">
    <property type="entry name" value="Sodium:Solute_Symporter_SSF"/>
</dbReference>
<name>A0AAW1QZY4_9CHLO</name>
<dbReference type="Gene3D" id="1.20.1730.10">
    <property type="entry name" value="Sodium/glucose cotransporter"/>
    <property type="match status" value="1"/>
</dbReference>
<feature type="transmembrane region" description="Helical" evidence="12">
    <location>
        <begin position="6"/>
        <end position="26"/>
    </location>
</feature>
<keyword evidence="10" id="KW-0739">Sodium transport</keyword>
<dbReference type="GO" id="GO:0015293">
    <property type="term" value="F:symporter activity"/>
    <property type="evidence" value="ECO:0007669"/>
    <property type="project" value="TreeGrafter"/>
</dbReference>
<feature type="region of interest" description="Disordered" evidence="11">
    <location>
        <begin position="1078"/>
        <end position="1113"/>
    </location>
</feature>
<feature type="transmembrane region" description="Helical" evidence="12">
    <location>
        <begin position="319"/>
        <end position="339"/>
    </location>
</feature>
<feature type="compositionally biased region" description="Basic and acidic residues" evidence="11">
    <location>
        <begin position="671"/>
        <end position="682"/>
    </location>
</feature>
<dbReference type="Proteomes" id="UP001438707">
    <property type="component" value="Unassembled WGS sequence"/>
</dbReference>
<dbReference type="Gene3D" id="3.30.470.20">
    <property type="entry name" value="ATP-grasp fold, B domain"/>
    <property type="match status" value="4"/>
</dbReference>
<feature type="transmembrane region" description="Helical" evidence="12">
    <location>
        <begin position="121"/>
        <end position="144"/>
    </location>
</feature>
<feature type="transmembrane region" description="Helical" evidence="12">
    <location>
        <begin position="231"/>
        <end position="249"/>
    </location>
</feature>
<keyword evidence="8" id="KW-0406">Ion transport</keyword>
<keyword evidence="6 12" id="KW-1133">Transmembrane helix</keyword>
<feature type="transmembrane region" description="Helical" evidence="12">
    <location>
        <begin position="180"/>
        <end position="203"/>
    </location>
</feature>
<dbReference type="CDD" id="cd11495">
    <property type="entry name" value="SLC5sbd_NIS-like_u3"/>
    <property type="match status" value="1"/>
</dbReference>
<comment type="caution">
    <text evidence="14">The sequence shown here is derived from an EMBL/GenBank/DDBJ whole genome shotgun (WGS) entry which is preliminary data.</text>
</comment>
<dbReference type="EMBL" id="JALJOS010000019">
    <property type="protein sequence ID" value="KAK9827089.1"/>
    <property type="molecule type" value="Genomic_DNA"/>
</dbReference>
<dbReference type="InterPro" id="IPR016185">
    <property type="entry name" value="PreATP-grasp_dom_sf"/>
</dbReference>
<evidence type="ECO:0000259" key="13">
    <source>
        <dbReference type="Pfam" id="PF01820"/>
    </source>
</evidence>
<sequence>MDIDAGWLSDLIVVVSYLVFTALLGFRFSKKQKNVEAYFLGSRQLPGWAVGFSLLSTTMSSVTFLAYPTTAYLIDFRLLVKDFAYPLASFFTGLAVAPQFRKRLKTPSAYELLEQRYSYTVRLYGAALYIVSQIIKTATVLYLVSLPMGMLLGLPVSFMIIGMGVFVTCYSLAGGMAAVVYIDVMQAAILLLGGATAVLVVVLRTQGGLQTVISEGNAANKFSLGSWDWSWSQRTIPSVFIYGVVHYLGKFITFQDAVQRYLSVPSKKDVYVACAIPGILAVPTWALFYFIGVSLWVFYQHHEGVDAATEPDAIFPLFIMNQLPPGVGGVVISGVLAAAMSSVDSSLNAVSSVIVVDVIQRSFLPNSSDKVYMRLARITTILTSTVTVIAALSLTYINSESLNEAHNALYSVLAGGTTALFLIALFSEWVGNRAILVAIIVSTATNAYLAMGMLNDLPSSQQFFNTLHPYWVQPFVTIVFAVAAYLAEACLRTGWANRASARLHTALHGKSDLDKVNQLLTWTSVDESHDPYAADEGMLQQPHHHHQQQQQQQHEQQTTHRAMLDAEHGLPKVRVDEAARLACELHLVVSSCVALAGSRGLGKSYLGKSLAGKRRCNLHQLRAGPSALEDWSKKQLEEECNKLGIPAYGTKATIVARIVNKRSESSQPPDEVQKKTKGEQAADKIATERYGKNVNALNGAELKDMLKLTGAAAVVGTKAEVRQMLLDMFNEGGPQIEGLIARGGKDEPVRNEPTDPADLDYESMTRDAIYEELALRGVDQRPRDRNRAESLLRQVIISQQVADRTEEADSILGLDISGLDMSHPTLGMSEDQLRSFLLKRGIRLNGDPAALVENVRSVAIIETIEPITSVGRLEEGDMDDLDLSDYSNQQIKEILIRDFGVSSKRANQGRDLLTQMLREELYAVRRKRNLAEPDPDVPVGIPKSEEMRWQYSEGILETINREVTSMKFSDLKDASTTRNLLPKTKREMQTGLRSLLIQDLATRILDQQDQSAQHQQAMQESARNADAERQQLINLQLPDPPLTVAVLFGGASSAPGLTLASARAISQFLHTSLEPNALQADSSDTSTSASGSLTNNGGSQQSQAAAGKAGSAGKEGVRELAAIREARENGMDEEACKSLQGVRVQPYFVAGDNSAWAVPRHFLLHNNPMEFAANLDDCQHFPSPQALGLHLREKADLVFSALDAPNEATILLLDQLNNMGVHLVGTPPEKALDCTHKGRLNLRLKQMEYPALNQLWLRADDLEEGVGGPARLGDWFLAEGIHLATGHVVVKMARGSESIGVQVCCGLASAWHAAVSLMAHPMVNEASDILVEPYQHTGTEFVVTVIETPRGPVALTPTELAMHTADLDVLRASSEIEEWVAAQEGNPEDGHQLGIAMRREWRAHDADTNMVSTLHKHAALPSLMRHTPPVHLSSEVIMGMRDAACKLFKDLGLRDVAQFEGWVQPPTTPVPIPEPEVNEFEGLDEEEITRRLAARADEEEDGHIESLVPLEEFAAEAAVETEEGGEERDDTLACFGQWWPQEDIVQITLDEDSLEVVDSTHGVKGPEGPLRSYKELEEADELDLLETEADEDNQDDEAEDDEDEDEEEMSAEEAHYWQACAEVDSLGQLADAAEARTASVSNAVAEDDTADEPAALEYPGHISQGVWVGRSPLWGDHPKGIVESEEEDGLWKMLLDGYGGSAEDDDADDWADTGLEDCPEAGIIASPIVPLEESTPEELCRWDRGGTIVFSSVVARPDLQQHSILFHQAAQAGISHRTLIRHILSSACQRAGLPRLEPLAHSDWNNTPLSDRWRVEALAAEEAQERWQESWRDGKDDQQEKRYMGLAKTDQMLESSSSFFGGSGSTPQPPSEDDWWSGPLSRDQEESTDAEARSKGAGPRPPSIRPQQVWVLMGGESSERQLSLQAGLNVWLQLQDDPTMEVHPFVLVPQWGFQNASERRMRLLRMRNELLKMGTDAEDLDDALHLGNIRSPMLLELPMRDRVVVSVPLHLMLQGSVEGIMDACSEAQRLYNTVDHARDPQDIRRHALHMQTQLELVAGGMEGVASAWGSDPFQGPPPPRFLDMQRLAEEARAAKAVIFTTLQGGSGEAGELQGFLERSMIPFTGSAWQACQLCIDKYETGRELAPLEMQSILAAPKTIATTERLIDGTTTEESAAILLASIQARCFQADAEPQTLCVKPRADGSSAGVARLDNYTDLSWFCTALLEQWPRIPGGVLSSHPEPIELPPHCPRSFIFESFIAGDTIDVSPVEVKRSKDGQLSGRWAVKREEGGTGWVEISSLLLGEPGRMRAMPPSLRIKTVGPVLTPHEHIMPGLGCCLTPLPPSLFQDRISDTIRSNLEVVADHMGLDGYARIDAFAHIDSGEVIILEIDTTPCLTPFSELWAQVAHEQGPEGWQPRQLLQQVVDMAVRSHLRRTHMLRQQVLHLREQREAEDKRKALAPRSASIPKARGSRGSGAAVLEPIS</sequence>
<dbReference type="Gene3D" id="3.40.50.20">
    <property type="match status" value="2"/>
</dbReference>
<feature type="transmembrane region" description="Helical" evidence="12">
    <location>
        <begin position="409"/>
        <end position="427"/>
    </location>
</feature>
<evidence type="ECO:0000256" key="8">
    <source>
        <dbReference type="ARBA" id="ARBA00023065"/>
    </source>
</evidence>
<comment type="subcellular location">
    <subcellularLocation>
        <location evidence="1">Cell membrane</location>
        <topology evidence="1">Multi-pass membrane protein</topology>
    </subcellularLocation>
</comment>
<feature type="domain" description="D-alanine--D-alanine ligase N-terminal" evidence="13">
    <location>
        <begin position="1909"/>
        <end position="2126"/>
    </location>
</feature>
<accession>A0AAW1QZY4</accession>
<dbReference type="PROSITE" id="PS50283">
    <property type="entry name" value="NA_SOLUT_SYMP_3"/>
    <property type="match status" value="1"/>
</dbReference>
<dbReference type="PANTHER" id="PTHR42985">
    <property type="entry name" value="SODIUM-COUPLED MONOCARBOXYLATE TRANSPORTER"/>
    <property type="match status" value="1"/>
</dbReference>
<evidence type="ECO:0000256" key="7">
    <source>
        <dbReference type="ARBA" id="ARBA00023053"/>
    </source>
</evidence>
<gene>
    <name evidence="14" type="ORF">WJX74_006174</name>
</gene>
<evidence type="ECO:0000256" key="5">
    <source>
        <dbReference type="ARBA" id="ARBA00022692"/>
    </source>
</evidence>
<feature type="transmembrane region" description="Helical" evidence="12">
    <location>
        <begin position="83"/>
        <end position="100"/>
    </location>
</feature>
<feature type="transmembrane region" description="Helical" evidence="12">
    <location>
        <begin position="433"/>
        <end position="455"/>
    </location>
</feature>
<keyword evidence="3" id="KW-0813">Transport</keyword>
<dbReference type="GO" id="GO:0005524">
    <property type="term" value="F:ATP binding"/>
    <property type="evidence" value="ECO:0007669"/>
    <property type="project" value="InterPro"/>
</dbReference>
<keyword evidence="5 12" id="KW-0812">Transmembrane</keyword>
<organism evidence="14 15">
    <name type="scientific">Apatococcus lobatus</name>
    <dbReference type="NCBI Taxonomy" id="904363"/>
    <lineage>
        <taxon>Eukaryota</taxon>
        <taxon>Viridiplantae</taxon>
        <taxon>Chlorophyta</taxon>
        <taxon>core chlorophytes</taxon>
        <taxon>Trebouxiophyceae</taxon>
        <taxon>Chlorellales</taxon>
        <taxon>Chlorellaceae</taxon>
        <taxon>Apatococcus</taxon>
    </lineage>
</organism>
<evidence type="ECO:0000256" key="4">
    <source>
        <dbReference type="ARBA" id="ARBA00022475"/>
    </source>
</evidence>
<evidence type="ECO:0000313" key="15">
    <source>
        <dbReference type="Proteomes" id="UP001438707"/>
    </source>
</evidence>
<dbReference type="InterPro" id="IPR013815">
    <property type="entry name" value="ATP_grasp_subdomain_1"/>
</dbReference>
<feature type="transmembrane region" description="Helical" evidence="12">
    <location>
        <begin position="150"/>
        <end position="173"/>
    </location>
</feature>
<feature type="compositionally biased region" description="Basic and acidic residues" evidence="11">
    <location>
        <begin position="1882"/>
        <end position="1894"/>
    </location>
</feature>
<evidence type="ECO:0000256" key="3">
    <source>
        <dbReference type="ARBA" id="ARBA00022448"/>
    </source>
</evidence>
<proteinExistence type="inferred from homology"/>
<feature type="compositionally biased region" description="Low complexity" evidence="11">
    <location>
        <begin position="1080"/>
        <end position="1090"/>
    </location>
</feature>
<dbReference type="Pfam" id="PF00474">
    <property type="entry name" value="SSF"/>
    <property type="match status" value="1"/>
</dbReference>
<dbReference type="InterPro" id="IPR011127">
    <property type="entry name" value="Dala_Dala_lig_N"/>
</dbReference>
<feature type="region of interest" description="Disordered" evidence="11">
    <location>
        <begin position="661"/>
        <end position="682"/>
    </location>
</feature>
<dbReference type="InterPro" id="IPR038377">
    <property type="entry name" value="Na/Glc_symporter_sf"/>
</dbReference>
<feature type="compositionally biased region" description="Acidic residues" evidence="11">
    <location>
        <begin position="1584"/>
        <end position="1611"/>
    </location>
</feature>
<reference evidence="14 15" key="1">
    <citation type="journal article" date="2024" name="Nat. Commun.">
        <title>Phylogenomics reveals the evolutionary origins of lichenization in chlorophyte algae.</title>
        <authorList>
            <person name="Puginier C."/>
            <person name="Libourel C."/>
            <person name="Otte J."/>
            <person name="Skaloud P."/>
            <person name="Haon M."/>
            <person name="Grisel S."/>
            <person name="Petersen M."/>
            <person name="Berrin J.G."/>
            <person name="Delaux P.M."/>
            <person name="Dal Grande F."/>
            <person name="Keller J."/>
        </authorList>
    </citation>
    <scope>NUCLEOTIDE SEQUENCE [LARGE SCALE GENOMIC DNA]</scope>
    <source>
        <strain evidence="14 15">SAG 2145</strain>
    </source>
</reference>
<dbReference type="SUPFAM" id="SSF56059">
    <property type="entry name" value="Glutathione synthetase ATP-binding domain-like"/>
    <property type="match status" value="2"/>
</dbReference>
<comment type="similarity">
    <text evidence="2">Belongs to the sodium:solute symporter (SSF) (TC 2.A.21) family.</text>
</comment>